<dbReference type="PANTHER" id="PTHR36959:SF2">
    <property type="entry name" value="ALTERED INHERITANCE OF MITOCHONDRIA PROTEIN 24, MITOCHONDRIAL"/>
    <property type="match status" value="1"/>
</dbReference>
<accession>A0A1L9RZG6</accession>
<evidence type="ECO:0000256" key="5">
    <source>
        <dbReference type="ARBA" id="ARBA00023128"/>
    </source>
</evidence>
<dbReference type="FunFam" id="3.60.160.10:FF:000001">
    <property type="entry name" value="Altered inheritance of mitochondria protein 24, mitochondrial"/>
    <property type="match status" value="1"/>
</dbReference>
<dbReference type="PANTHER" id="PTHR36959">
    <property type="entry name" value="ALTERED INHERITANCE OF MITOCHONDRIA PROTEIN 24, MITOCHONDRIAL"/>
    <property type="match status" value="1"/>
</dbReference>
<name>A0A1L9RZG6_ASPWE</name>
<dbReference type="Proteomes" id="UP000184383">
    <property type="component" value="Unassembled WGS sequence"/>
</dbReference>
<dbReference type="GO" id="GO:0005743">
    <property type="term" value="C:mitochondrial inner membrane"/>
    <property type="evidence" value="ECO:0007669"/>
    <property type="project" value="TreeGrafter"/>
</dbReference>
<protein>
    <recommendedName>
        <fullName evidence="3 6">Altered inheritance of mitochondria protein 24, mitochondrial</fullName>
    </recommendedName>
</protein>
<dbReference type="Pfam" id="PF01987">
    <property type="entry name" value="AIM24"/>
    <property type="match status" value="1"/>
</dbReference>
<evidence type="ECO:0000256" key="6">
    <source>
        <dbReference type="RuleBase" id="RU363045"/>
    </source>
</evidence>
<keyword evidence="5 6" id="KW-0496">Mitochondrion</keyword>
<dbReference type="Gene3D" id="3.60.160.10">
    <property type="entry name" value="Mitochondrial biogenesis AIM24"/>
    <property type="match status" value="1"/>
</dbReference>
<proteinExistence type="inferred from homology"/>
<evidence type="ECO:0000256" key="4">
    <source>
        <dbReference type="ARBA" id="ARBA00022946"/>
    </source>
</evidence>
<dbReference type="OrthoDB" id="5295771at2759"/>
<dbReference type="GeneID" id="63752759"/>
<organism evidence="7 8">
    <name type="scientific">Aspergillus wentii DTO 134E9</name>
    <dbReference type="NCBI Taxonomy" id="1073089"/>
    <lineage>
        <taxon>Eukaryota</taxon>
        <taxon>Fungi</taxon>
        <taxon>Dikarya</taxon>
        <taxon>Ascomycota</taxon>
        <taxon>Pezizomycotina</taxon>
        <taxon>Eurotiomycetes</taxon>
        <taxon>Eurotiomycetidae</taxon>
        <taxon>Eurotiales</taxon>
        <taxon>Aspergillaceae</taxon>
        <taxon>Aspergillus</taxon>
        <taxon>Aspergillus subgen. Cremei</taxon>
    </lineage>
</organism>
<dbReference type="GO" id="GO:0007007">
    <property type="term" value="P:inner mitochondrial membrane organization"/>
    <property type="evidence" value="ECO:0007669"/>
    <property type="project" value="TreeGrafter"/>
</dbReference>
<evidence type="ECO:0000256" key="1">
    <source>
        <dbReference type="ARBA" id="ARBA00004173"/>
    </source>
</evidence>
<dbReference type="EMBL" id="KV878209">
    <property type="protein sequence ID" value="OJJ40293.1"/>
    <property type="molecule type" value="Genomic_DNA"/>
</dbReference>
<evidence type="ECO:0000313" key="7">
    <source>
        <dbReference type="EMBL" id="OJJ40293.1"/>
    </source>
</evidence>
<dbReference type="AlphaFoldDB" id="A0A1L9RZG6"/>
<dbReference type="RefSeq" id="XP_040693969.1">
    <property type="nucleotide sequence ID" value="XM_040836911.1"/>
</dbReference>
<sequence length="404" mass="43930">MSQALRKGVRTLSWTRVLPRTRQAPLRCGWQTRCVQIRATPSEEPATVNGSHLPIANTPSSAESPDARFDVIGAPYSLLSVQLSASQNLYTRRGTLVGLSGKADNVVSSLSVLEPFRRAVVGIPFLYQKVSSATPVTALVSVRSPVTSFAVVHLNGSVDWMVAQRRALLAWTGRSLAVKPTINTSLSLAHWGSSEVTGRGLLALVGSGQLYSVELKAGEQYIVHPSNIVAYTITSNPPRPYRFKSTNLKFQVPGLSSLPGIFQNAKFIRDVSDSDAWKTAMRIVHTVRTWSRRTIWGDRLFLQFDGPATILMQSRGPRINDIMSAREVNEIADSPRGLTVGPTESIGDKDEEAFKKSVEAATNAGPVPTRSAEDITNEVKGVTQNVAKLTKEGKVIIEKVGQTN</sequence>
<reference evidence="8" key="1">
    <citation type="journal article" date="2017" name="Genome Biol.">
        <title>Comparative genomics reveals high biological diversity and specific adaptations in the industrially and medically important fungal genus Aspergillus.</title>
        <authorList>
            <person name="de Vries R.P."/>
            <person name="Riley R."/>
            <person name="Wiebenga A."/>
            <person name="Aguilar-Osorio G."/>
            <person name="Amillis S."/>
            <person name="Uchima C.A."/>
            <person name="Anderluh G."/>
            <person name="Asadollahi M."/>
            <person name="Askin M."/>
            <person name="Barry K."/>
            <person name="Battaglia E."/>
            <person name="Bayram O."/>
            <person name="Benocci T."/>
            <person name="Braus-Stromeyer S.A."/>
            <person name="Caldana C."/>
            <person name="Canovas D."/>
            <person name="Cerqueira G.C."/>
            <person name="Chen F."/>
            <person name="Chen W."/>
            <person name="Choi C."/>
            <person name="Clum A."/>
            <person name="Dos Santos R.A."/>
            <person name="Damasio A.R."/>
            <person name="Diallinas G."/>
            <person name="Emri T."/>
            <person name="Fekete E."/>
            <person name="Flipphi M."/>
            <person name="Freyberg S."/>
            <person name="Gallo A."/>
            <person name="Gournas C."/>
            <person name="Habgood R."/>
            <person name="Hainaut M."/>
            <person name="Harispe M.L."/>
            <person name="Henrissat B."/>
            <person name="Hilden K.S."/>
            <person name="Hope R."/>
            <person name="Hossain A."/>
            <person name="Karabika E."/>
            <person name="Karaffa L."/>
            <person name="Karanyi Z."/>
            <person name="Krasevec N."/>
            <person name="Kuo A."/>
            <person name="Kusch H."/>
            <person name="LaButti K."/>
            <person name="Lagendijk E.L."/>
            <person name="Lapidus A."/>
            <person name="Levasseur A."/>
            <person name="Lindquist E."/>
            <person name="Lipzen A."/>
            <person name="Logrieco A.F."/>
            <person name="MacCabe A."/>
            <person name="Maekelae M.R."/>
            <person name="Malavazi I."/>
            <person name="Melin P."/>
            <person name="Meyer V."/>
            <person name="Mielnichuk N."/>
            <person name="Miskei M."/>
            <person name="Molnar A.P."/>
            <person name="Mule G."/>
            <person name="Ngan C.Y."/>
            <person name="Orejas M."/>
            <person name="Orosz E."/>
            <person name="Ouedraogo J.P."/>
            <person name="Overkamp K.M."/>
            <person name="Park H.-S."/>
            <person name="Perrone G."/>
            <person name="Piumi F."/>
            <person name="Punt P.J."/>
            <person name="Ram A.F."/>
            <person name="Ramon A."/>
            <person name="Rauscher S."/>
            <person name="Record E."/>
            <person name="Riano-Pachon D.M."/>
            <person name="Robert V."/>
            <person name="Roehrig J."/>
            <person name="Ruller R."/>
            <person name="Salamov A."/>
            <person name="Salih N.S."/>
            <person name="Samson R.A."/>
            <person name="Sandor E."/>
            <person name="Sanguinetti M."/>
            <person name="Schuetze T."/>
            <person name="Sepcic K."/>
            <person name="Shelest E."/>
            <person name="Sherlock G."/>
            <person name="Sophianopoulou V."/>
            <person name="Squina F.M."/>
            <person name="Sun H."/>
            <person name="Susca A."/>
            <person name="Todd R.B."/>
            <person name="Tsang A."/>
            <person name="Unkles S.E."/>
            <person name="van de Wiele N."/>
            <person name="van Rossen-Uffink D."/>
            <person name="Oliveira J.V."/>
            <person name="Vesth T.C."/>
            <person name="Visser J."/>
            <person name="Yu J.-H."/>
            <person name="Zhou M."/>
            <person name="Andersen M.R."/>
            <person name="Archer D.B."/>
            <person name="Baker S.E."/>
            <person name="Benoit I."/>
            <person name="Brakhage A.A."/>
            <person name="Braus G.H."/>
            <person name="Fischer R."/>
            <person name="Frisvad J.C."/>
            <person name="Goldman G.H."/>
            <person name="Houbraken J."/>
            <person name="Oakley B."/>
            <person name="Pocsi I."/>
            <person name="Scazzocchio C."/>
            <person name="Seiboth B."/>
            <person name="vanKuyk P.A."/>
            <person name="Wortman J."/>
            <person name="Dyer P.S."/>
            <person name="Grigoriev I.V."/>
        </authorList>
    </citation>
    <scope>NUCLEOTIDE SEQUENCE [LARGE SCALE GENOMIC DNA]</scope>
    <source>
        <strain evidence="8">DTO 134E9</strain>
    </source>
</reference>
<dbReference type="VEuPathDB" id="FungiDB:ASPWEDRAFT_47159"/>
<evidence type="ECO:0000256" key="2">
    <source>
        <dbReference type="ARBA" id="ARBA00009322"/>
    </source>
</evidence>
<keyword evidence="4" id="KW-0809">Transit peptide</keyword>
<dbReference type="InterPro" id="IPR002838">
    <property type="entry name" value="AIM24"/>
</dbReference>
<comment type="similarity">
    <text evidence="2 6">Belongs to the AIM24 family.</text>
</comment>
<dbReference type="InterPro" id="IPR036983">
    <property type="entry name" value="AIM24_sf"/>
</dbReference>
<evidence type="ECO:0000256" key="3">
    <source>
        <dbReference type="ARBA" id="ARBA00013287"/>
    </source>
</evidence>
<dbReference type="InterPro" id="IPR016031">
    <property type="entry name" value="Trp_RNA-bd_attenuator-like_dom"/>
</dbReference>
<evidence type="ECO:0000313" key="8">
    <source>
        <dbReference type="Proteomes" id="UP000184383"/>
    </source>
</evidence>
<dbReference type="SUPFAM" id="SSF51219">
    <property type="entry name" value="TRAP-like"/>
    <property type="match status" value="1"/>
</dbReference>
<keyword evidence="8" id="KW-1185">Reference proteome</keyword>
<gene>
    <name evidence="7" type="ORF">ASPWEDRAFT_47159</name>
</gene>
<comment type="subcellular location">
    <subcellularLocation>
        <location evidence="1 6">Mitochondrion</location>
    </subcellularLocation>
</comment>